<feature type="compositionally biased region" description="Polar residues" evidence="1">
    <location>
        <begin position="1"/>
        <end position="12"/>
    </location>
</feature>
<organism evidence="2 4">
    <name type="scientific">Pristionchus pacificus</name>
    <name type="common">Parasitic nematode worm</name>
    <dbReference type="NCBI Taxonomy" id="54126"/>
    <lineage>
        <taxon>Eukaryota</taxon>
        <taxon>Metazoa</taxon>
        <taxon>Ecdysozoa</taxon>
        <taxon>Nematoda</taxon>
        <taxon>Chromadorea</taxon>
        <taxon>Rhabditida</taxon>
        <taxon>Rhabditina</taxon>
        <taxon>Diplogasteromorpha</taxon>
        <taxon>Diplogasteroidea</taxon>
        <taxon>Neodiplogasteridae</taxon>
        <taxon>Pristionchus</taxon>
    </lineage>
</organism>
<dbReference type="EnsemblMetazoa" id="PPA42967.1">
    <property type="protein sequence ID" value="PPA42967.1"/>
    <property type="gene ID" value="WBGene00281336"/>
</dbReference>
<evidence type="ECO:0000256" key="1">
    <source>
        <dbReference type="SAM" id="MobiDB-lite"/>
    </source>
</evidence>
<feature type="region of interest" description="Disordered" evidence="1">
    <location>
        <begin position="1"/>
        <end position="24"/>
    </location>
</feature>
<keyword evidence="4" id="KW-1185">Reference proteome</keyword>
<accession>A0A2A6CUW3</accession>
<proteinExistence type="predicted"/>
<name>A0A2A6CUW3_PRIPA</name>
<reference evidence="4" key="1">
    <citation type="journal article" date="2008" name="Nat. Genet.">
        <title>The Pristionchus pacificus genome provides a unique perspective on nematode lifestyle and parasitism.</title>
        <authorList>
            <person name="Dieterich C."/>
            <person name="Clifton S.W."/>
            <person name="Schuster L.N."/>
            <person name="Chinwalla A."/>
            <person name="Delehaunty K."/>
            <person name="Dinkelacker I."/>
            <person name="Fulton L."/>
            <person name="Fulton R."/>
            <person name="Godfrey J."/>
            <person name="Minx P."/>
            <person name="Mitreva M."/>
            <person name="Roeseler W."/>
            <person name="Tian H."/>
            <person name="Witte H."/>
            <person name="Yang S.P."/>
            <person name="Wilson R.K."/>
            <person name="Sommer R.J."/>
        </authorList>
    </citation>
    <scope>NUCLEOTIDE SEQUENCE [LARGE SCALE GENOMIC DNA]</scope>
    <source>
        <strain evidence="4">PS312</strain>
    </source>
</reference>
<gene>
    <name evidence="2" type="primary">WBGene00281335</name>
    <name evidence="3" type="synonym">WBGene00281336</name>
</gene>
<evidence type="ECO:0000313" key="4">
    <source>
        <dbReference type="Proteomes" id="UP000005239"/>
    </source>
</evidence>
<evidence type="ECO:0000313" key="2">
    <source>
        <dbReference type="EnsemblMetazoa" id="PPA42966.1"/>
    </source>
</evidence>
<dbReference type="AlphaFoldDB" id="A0A2A6CUW3"/>
<evidence type="ECO:0000313" key="3">
    <source>
        <dbReference type="EnsemblMetazoa" id="PPA42967.1"/>
    </source>
</evidence>
<dbReference type="EnsemblMetazoa" id="PPA42966.1">
    <property type="protein sequence ID" value="PPA42966.1"/>
    <property type="gene ID" value="WBGene00281335"/>
</dbReference>
<dbReference type="Proteomes" id="UP000005239">
    <property type="component" value="Unassembled WGS sequence"/>
</dbReference>
<sequence length="89" mass="9421">MSASNANGSTAYTAKANEVPSTPTLTSPIDFDDAFEDMVGYVAQHVISTLRSRPISDNSRLVTGISAPNPFLNPAASELIPDSEHLSRS</sequence>
<reference evidence="2" key="2">
    <citation type="submission" date="2022-06" db="UniProtKB">
        <authorList>
            <consortium name="EnsemblMetazoa"/>
        </authorList>
    </citation>
    <scope>IDENTIFICATION</scope>
    <source>
        <strain evidence="2">PS312</strain>
    </source>
</reference>
<protein>
    <submittedName>
        <fullName evidence="2">Uncharacterized protein</fullName>
    </submittedName>
</protein>
<accession>A0A4X3PMT7</accession>